<evidence type="ECO:0000313" key="2">
    <source>
        <dbReference type="EMBL" id="MQU29748.1"/>
    </source>
</evidence>
<protein>
    <submittedName>
        <fullName evidence="2">Phage tail tape measure protein</fullName>
    </submittedName>
</protein>
<dbReference type="InterPro" id="IPR010090">
    <property type="entry name" value="Phage_tape_meas"/>
</dbReference>
<feature type="non-terminal residue" evidence="2">
    <location>
        <position position="105"/>
    </location>
</feature>
<gene>
    <name evidence="2" type="ORF">GHO29_25260</name>
</gene>
<sequence>TSNLLAKATKTDADTMGAYVGTMYNLFKDQADAMGKSQWVEKMGGQTALAVQLFRTDGAQLKDAFKEVGAIATTAGVDLAEQFAVIGTLSSTMEGGDAGGMYKAL</sequence>
<dbReference type="AlphaFoldDB" id="A0A7X2CG15"/>
<dbReference type="Proteomes" id="UP000437970">
    <property type="component" value="Unassembled WGS sequence"/>
</dbReference>
<evidence type="ECO:0000259" key="1">
    <source>
        <dbReference type="Pfam" id="PF10145"/>
    </source>
</evidence>
<dbReference type="Pfam" id="PF10145">
    <property type="entry name" value="PhageMin_Tail"/>
    <property type="match status" value="1"/>
</dbReference>
<comment type="caution">
    <text evidence="2">The sequence shown here is derived from an EMBL/GenBank/DDBJ whole genome shotgun (WGS) entry which is preliminary data.</text>
</comment>
<organism evidence="2 3">
    <name type="scientific">Pseudomonas helleri</name>
    <dbReference type="NCBI Taxonomy" id="1608996"/>
    <lineage>
        <taxon>Bacteria</taxon>
        <taxon>Pseudomonadati</taxon>
        <taxon>Pseudomonadota</taxon>
        <taxon>Gammaproteobacteria</taxon>
        <taxon>Pseudomonadales</taxon>
        <taxon>Pseudomonadaceae</taxon>
        <taxon>Pseudomonas</taxon>
    </lineage>
</organism>
<proteinExistence type="predicted"/>
<accession>A0A7X2CG15</accession>
<evidence type="ECO:0000313" key="3">
    <source>
        <dbReference type="Proteomes" id="UP000437970"/>
    </source>
</evidence>
<reference evidence="2 3" key="1">
    <citation type="submission" date="2019-10" db="EMBL/GenBank/DDBJ databases">
        <title>Evaluation of single-gene subtyping targets for Pseudomonas.</title>
        <authorList>
            <person name="Reichler S.J."/>
            <person name="Orsi R.H."/>
            <person name="Wiedmann M."/>
            <person name="Martin N.H."/>
            <person name="Murphy S.I."/>
        </authorList>
    </citation>
    <scope>NUCLEOTIDE SEQUENCE [LARGE SCALE GENOMIC DNA]</scope>
    <source>
        <strain evidence="2 3">FSL R10-1984</strain>
    </source>
</reference>
<dbReference type="RefSeq" id="WP_194286327.1">
    <property type="nucleotide sequence ID" value="NZ_WIVW01000199.1"/>
</dbReference>
<name>A0A7X2CG15_9PSED</name>
<feature type="non-terminal residue" evidence="2">
    <location>
        <position position="1"/>
    </location>
</feature>
<feature type="domain" description="Phage tail tape measure protein" evidence="1">
    <location>
        <begin position="4"/>
        <end position="104"/>
    </location>
</feature>
<dbReference type="EMBL" id="WIVW01000199">
    <property type="protein sequence ID" value="MQU29748.1"/>
    <property type="molecule type" value="Genomic_DNA"/>
</dbReference>